<evidence type="ECO:0000313" key="2">
    <source>
        <dbReference type="Proteomes" id="UP000321026"/>
    </source>
</evidence>
<gene>
    <name evidence="1" type="ORF">E6Q11_06105</name>
</gene>
<organism evidence="1 2">
    <name type="scientific">Candidatus Dojkabacteria bacterium</name>
    <dbReference type="NCBI Taxonomy" id="2099670"/>
    <lineage>
        <taxon>Bacteria</taxon>
        <taxon>Candidatus Dojkabacteria</taxon>
    </lineage>
</organism>
<protein>
    <submittedName>
        <fullName evidence="1">Uncharacterized protein</fullName>
    </submittedName>
</protein>
<dbReference type="AlphaFoldDB" id="A0A5C7J355"/>
<dbReference type="EMBL" id="SSDS01000095">
    <property type="protein sequence ID" value="TXG75900.1"/>
    <property type="molecule type" value="Genomic_DNA"/>
</dbReference>
<comment type="caution">
    <text evidence="1">The sequence shown here is derived from an EMBL/GenBank/DDBJ whole genome shotgun (WGS) entry which is preliminary data.</text>
</comment>
<reference evidence="1 2" key="1">
    <citation type="submission" date="2018-09" db="EMBL/GenBank/DDBJ databases">
        <title>Metagenome Assembled Genomes from an Advanced Water Purification Facility.</title>
        <authorList>
            <person name="Stamps B.W."/>
            <person name="Spear J.R."/>
        </authorList>
    </citation>
    <scope>NUCLEOTIDE SEQUENCE [LARGE SCALE GENOMIC DNA]</scope>
    <source>
        <strain evidence="1">Bin_63_2</strain>
    </source>
</reference>
<name>A0A5C7J355_9BACT</name>
<sequence>MSHVFILGASDAEMDALEALLKANGYPFAHATIDGGRVRAGNAYRAQATRIDLPRGLEPVFVECHVSGLERTKVIDHHRPGDPGYDCGPQDFWLGSSIGQAYAFLGIDATDEARIVAAADHCPTAAYRGRCPGIDPEALRLWRLHSRASRRGIPVDVVAEALDNGIAQLKRLDRVDIEGHEIANAIGIRIPELPEASAITGIPVMHTLKEFETQRQKVSLLGASPEAIRAWMAWASTFLVDVYGAPDRGYAGAYAP</sequence>
<accession>A0A5C7J355</accession>
<proteinExistence type="predicted"/>
<evidence type="ECO:0000313" key="1">
    <source>
        <dbReference type="EMBL" id="TXG75900.1"/>
    </source>
</evidence>
<dbReference type="Proteomes" id="UP000321026">
    <property type="component" value="Unassembled WGS sequence"/>
</dbReference>